<sequence length="306" mass="36191">MKTNKIHRFQTISEYHRFRGLPQPEHPLISLVNFEEMKNTDDYDQTSWSMDFYSIALKRNINGKIKYGQQKYDFDEGVLFFIAPNQMFSIQAEVDKIFKTTGWMLLIHPDFLWGSSLAQKIKKYDYFDYAINEALFLSEKEETSLITILQNIKQEYQSNIDKFSQDLIIAQLELFLKYADRFYNRQFLTRKINNHQILNRLEELLNFYFENNQISDRGLPTVQNIAENLNVSANYLSSLLKVLTGLTTQQHIHNKLIEKAKETLTTTHLSVAEIAYKLGFEYPQSFSKLFKTKTKFSPLEYRKSFN</sequence>
<proteinExistence type="predicted"/>
<dbReference type="PANTHER" id="PTHR43280:SF32">
    <property type="entry name" value="TRANSCRIPTIONAL REGULATORY PROTEIN"/>
    <property type="match status" value="1"/>
</dbReference>
<dbReference type="Gene3D" id="1.10.10.60">
    <property type="entry name" value="Homeodomain-like"/>
    <property type="match status" value="2"/>
</dbReference>
<dbReference type="EMBL" id="VJZT01000001">
    <property type="protein sequence ID" value="TRX43090.1"/>
    <property type="molecule type" value="Genomic_DNA"/>
</dbReference>
<reference evidence="5 6" key="1">
    <citation type="submission" date="2019-07" db="EMBL/GenBank/DDBJ databases">
        <title>Novel species of Flavobacterium.</title>
        <authorList>
            <person name="Liu Q."/>
            <person name="Xin Y.-H."/>
        </authorList>
    </citation>
    <scope>NUCLEOTIDE SEQUENCE [LARGE SCALE GENOMIC DNA]</scope>
    <source>
        <strain evidence="5 6">LB1R34</strain>
    </source>
</reference>
<feature type="domain" description="HTH araC/xylS-type" evidence="4">
    <location>
        <begin position="202"/>
        <end position="304"/>
    </location>
</feature>
<keyword evidence="3" id="KW-0804">Transcription</keyword>
<protein>
    <submittedName>
        <fullName evidence="5">Helix-turn-helix domain-containing protein</fullName>
    </submittedName>
</protein>
<comment type="caution">
    <text evidence="5">The sequence shown here is derived from an EMBL/GenBank/DDBJ whole genome shotgun (WGS) entry which is preliminary data.</text>
</comment>
<evidence type="ECO:0000313" key="5">
    <source>
        <dbReference type="EMBL" id="TRX43090.1"/>
    </source>
</evidence>
<gene>
    <name evidence="5" type="ORF">FNW21_01780</name>
</gene>
<dbReference type="InterPro" id="IPR009057">
    <property type="entry name" value="Homeodomain-like_sf"/>
</dbReference>
<evidence type="ECO:0000259" key="4">
    <source>
        <dbReference type="PROSITE" id="PS01124"/>
    </source>
</evidence>
<name>A0A553EDH6_9FLAO</name>
<dbReference type="InterPro" id="IPR018060">
    <property type="entry name" value="HTH_AraC"/>
</dbReference>
<dbReference type="SUPFAM" id="SSF46689">
    <property type="entry name" value="Homeodomain-like"/>
    <property type="match status" value="1"/>
</dbReference>
<dbReference type="Pfam" id="PF12833">
    <property type="entry name" value="HTH_18"/>
    <property type="match status" value="1"/>
</dbReference>
<keyword evidence="1" id="KW-0805">Transcription regulation</keyword>
<keyword evidence="6" id="KW-1185">Reference proteome</keyword>
<dbReference type="GO" id="GO:0043565">
    <property type="term" value="F:sequence-specific DNA binding"/>
    <property type="evidence" value="ECO:0007669"/>
    <property type="project" value="InterPro"/>
</dbReference>
<accession>A0A553EDH6</accession>
<evidence type="ECO:0000313" key="6">
    <source>
        <dbReference type="Proteomes" id="UP000316371"/>
    </source>
</evidence>
<dbReference type="SMART" id="SM00342">
    <property type="entry name" value="HTH_ARAC"/>
    <property type="match status" value="1"/>
</dbReference>
<evidence type="ECO:0000256" key="3">
    <source>
        <dbReference type="ARBA" id="ARBA00023163"/>
    </source>
</evidence>
<dbReference type="OrthoDB" id="2600165at2"/>
<dbReference type="PROSITE" id="PS01124">
    <property type="entry name" value="HTH_ARAC_FAMILY_2"/>
    <property type="match status" value="1"/>
</dbReference>
<dbReference type="AlphaFoldDB" id="A0A553EDH6"/>
<dbReference type="Proteomes" id="UP000316371">
    <property type="component" value="Unassembled WGS sequence"/>
</dbReference>
<dbReference type="RefSeq" id="WP_144255012.1">
    <property type="nucleotide sequence ID" value="NZ_VJZT01000001.1"/>
</dbReference>
<evidence type="ECO:0000256" key="1">
    <source>
        <dbReference type="ARBA" id="ARBA00023015"/>
    </source>
</evidence>
<organism evidence="5 6">
    <name type="scientific">Flavobacterium restrictum</name>
    <dbReference type="NCBI Taxonomy" id="2594428"/>
    <lineage>
        <taxon>Bacteria</taxon>
        <taxon>Pseudomonadati</taxon>
        <taxon>Bacteroidota</taxon>
        <taxon>Flavobacteriia</taxon>
        <taxon>Flavobacteriales</taxon>
        <taxon>Flavobacteriaceae</taxon>
        <taxon>Flavobacterium</taxon>
    </lineage>
</organism>
<evidence type="ECO:0000256" key="2">
    <source>
        <dbReference type="ARBA" id="ARBA00023125"/>
    </source>
</evidence>
<dbReference type="PANTHER" id="PTHR43280">
    <property type="entry name" value="ARAC-FAMILY TRANSCRIPTIONAL REGULATOR"/>
    <property type="match status" value="1"/>
</dbReference>
<keyword evidence="2" id="KW-0238">DNA-binding</keyword>
<dbReference type="GO" id="GO:0003700">
    <property type="term" value="F:DNA-binding transcription factor activity"/>
    <property type="evidence" value="ECO:0007669"/>
    <property type="project" value="InterPro"/>
</dbReference>